<evidence type="ECO:0000256" key="2">
    <source>
        <dbReference type="ARBA" id="ARBA00022617"/>
    </source>
</evidence>
<keyword evidence="2 6" id="KW-0349">Heme</keyword>
<evidence type="ECO:0000256" key="4">
    <source>
        <dbReference type="ARBA" id="ARBA00022982"/>
    </source>
</evidence>
<keyword evidence="7" id="KW-0732">Signal</keyword>
<keyword evidence="3 6" id="KW-0479">Metal-binding</keyword>
<dbReference type="Pfam" id="PF13442">
    <property type="entry name" value="Cytochrome_CBB3"/>
    <property type="match status" value="1"/>
</dbReference>
<dbReference type="GO" id="GO:0005506">
    <property type="term" value="F:iron ion binding"/>
    <property type="evidence" value="ECO:0007669"/>
    <property type="project" value="InterPro"/>
</dbReference>
<organism evidence="9 10">
    <name type="scientific">Isoalcanivorax pacificus W11-5</name>
    <dbReference type="NCBI Taxonomy" id="391936"/>
    <lineage>
        <taxon>Bacteria</taxon>
        <taxon>Pseudomonadati</taxon>
        <taxon>Pseudomonadota</taxon>
        <taxon>Gammaproteobacteria</taxon>
        <taxon>Oceanospirillales</taxon>
        <taxon>Alcanivoracaceae</taxon>
        <taxon>Isoalcanivorax</taxon>
    </lineage>
</organism>
<dbReference type="PRINTS" id="PR00607">
    <property type="entry name" value="CYTCHROMECIE"/>
</dbReference>
<keyword evidence="4" id="KW-0249">Electron transport</keyword>
<dbReference type="InterPro" id="IPR036909">
    <property type="entry name" value="Cyt_c-like_dom_sf"/>
</dbReference>
<dbReference type="PANTHER" id="PTHR40942:SF4">
    <property type="entry name" value="CYTOCHROME C5"/>
    <property type="match status" value="1"/>
</dbReference>
<evidence type="ECO:0000259" key="8">
    <source>
        <dbReference type="PROSITE" id="PS51007"/>
    </source>
</evidence>
<dbReference type="KEGG" id="apac:S7S_17115"/>
<evidence type="ECO:0000256" key="7">
    <source>
        <dbReference type="SAM" id="SignalP"/>
    </source>
</evidence>
<proteinExistence type="predicted"/>
<dbReference type="InterPro" id="IPR002323">
    <property type="entry name" value="Cyt_CIE"/>
</dbReference>
<accession>A0A0B4XSZ9</accession>
<keyword evidence="10" id="KW-1185">Reference proteome</keyword>
<dbReference type="Gene3D" id="1.10.760.10">
    <property type="entry name" value="Cytochrome c-like domain"/>
    <property type="match status" value="1"/>
</dbReference>
<dbReference type="SUPFAM" id="SSF46626">
    <property type="entry name" value="Cytochrome c"/>
    <property type="match status" value="1"/>
</dbReference>
<dbReference type="STRING" id="391936.S7S_17115"/>
<dbReference type="EMBL" id="CP004387">
    <property type="protein sequence ID" value="AJD49835.1"/>
    <property type="molecule type" value="Genomic_DNA"/>
</dbReference>
<keyword evidence="1" id="KW-0813">Transport</keyword>
<keyword evidence="5 6" id="KW-0408">Iron</keyword>
<evidence type="ECO:0000256" key="6">
    <source>
        <dbReference type="PROSITE-ProRule" id="PRU00433"/>
    </source>
</evidence>
<dbReference type="OrthoDB" id="9814708at2"/>
<dbReference type="Proteomes" id="UP000006764">
    <property type="component" value="Chromosome"/>
</dbReference>
<sequence length="155" mass="15950">MNKFVVAALAVFATLLAGVTYGARTTQEISPYGLGDRSVFSERAIADRIKPVGSVCVEGEECGADVADAGGAASGPRSGEQVYNSACTACHGTGAAGAPKTGDKAAWAPRLAKGMDTLFEHTWGGFGAMPPKGMCMDCSEDEIHAAVKYLTDQAK</sequence>
<reference evidence="9 10" key="1">
    <citation type="journal article" date="2012" name="J. Bacteriol.">
        <title>Genome sequence of an alkane-degrading bacterium, Alcanivorax pacificus type strain W11-5, isolated from deep sea sediment.</title>
        <authorList>
            <person name="Lai Q."/>
            <person name="Shao Z."/>
        </authorList>
    </citation>
    <scope>NUCLEOTIDE SEQUENCE [LARGE SCALE GENOMIC DNA]</scope>
    <source>
        <strain evidence="9 10">W11-5</strain>
    </source>
</reference>
<dbReference type="PROSITE" id="PS51007">
    <property type="entry name" value="CYTC"/>
    <property type="match status" value="1"/>
</dbReference>
<name>A0A0B4XSZ9_9GAMM</name>
<feature type="signal peptide" evidence="7">
    <location>
        <begin position="1"/>
        <end position="22"/>
    </location>
</feature>
<gene>
    <name evidence="9" type="ORF">S7S_17115</name>
</gene>
<evidence type="ECO:0000256" key="1">
    <source>
        <dbReference type="ARBA" id="ARBA00022448"/>
    </source>
</evidence>
<dbReference type="GO" id="GO:0020037">
    <property type="term" value="F:heme binding"/>
    <property type="evidence" value="ECO:0007669"/>
    <property type="project" value="InterPro"/>
</dbReference>
<evidence type="ECO:0000256" key="5">
    <source>
        <dbReference type="ARBA" id="ARBA00023004"/>
    </source>
</evidence>
<protein>
    <submittedName>
        <fullName evidence="9">Cytochrome c5</fullName>
    </submittedName>
</protein>
<dbReference type="RefSeq" id="WP_008734988.1">
    <property type="nucleotide sequence ID" value="NZ_CP004387.1"/>
</dbReference>
<dbReference type="InterPro" id="IPR009056">
    <property type="entry name" value="Cyt_c-like_dom"/>
</dbReference>
<evidence type="ECO:0000313" key="9">
    <source>
        <dbReference type="EMBL" id="AJD49835.1"/>
    </source>
</evidence>
<dbReference type="AlphaFoldDB" id="A0A0B4XSZ9"/>
<dbReference type="GO" id="GO:0009055">
    <property type="term" value="F:electron transfer activity"/>
    <property type="evidence" value="ECO:0007669"/>
    <property type="project" value="InterPro"/>
</dbReference>
<dbReference type="HOGENOM" id="CLU_082349_1_1_6"/>
<evidence type="ECO:0000256" key="3">
    <source>
        <dbReference type="ARBA" id="ARBA00022723"/>
    </source>
</evidence>
<dbReference type="PANTHER" id="PTHR40942">
    <property type="match status" value="1"/>
</dbReference>
<evidence type="ECO:0000313" key="10">
    <source>
        <dbReference type="Proteomes" id="UP000006764"/>
    </source>
</evidence>
<feature type="chain" id="PRO_5002097443" evidence="7">
    <location>
        <begin position="23"/>
        <end position="155"/>
    </location>
</feature>
<feature type="domain" description="Cytochrome c" evidence="8">
    <location>
        <begin position="74"/>
        <end position="154"/>
    </location>
</feature>